<accession>A0AA38UDZ5</accession>
<dbReference type="EMBL" id="MU806195">
    <property type="protein sequence ID" value="KAJ3838214.1"/>
    <property type="molecule type" value="Genomic_DNA"/>
</dbReference>
<gene>
    <name evidence="2" type="ORF">F5878DRAFT_710291</name>
</gene>
<protein>
    <submittedName>
        <fullName evidence="2">Uncharacterized protein</fullName>
    </submittedName>
</protein>
<comment type="caution">
    <text evidence="2">The sequence shown here is derived from an EMBL/GenBank/DDBJ whole genome shotgun (WGS) entry which is preliminary data.</text>
</comment>
<reference evidence="2" key="1">
    <citation type="submission" date="2022-08" db="EMBL/GenBank/DDBJ databases">
        <authorList>
            <consortium name="DOE Joint Genome Institute"/>
            <person name="Min B."/>
            <person name="Riley R."/>
            <person name="Sierra-Patev S."/>
            <person name="Naranjo-Ortiz M."/>
            <person name="Looney B."/>
            <person name="Konkel Z."/>
            <person name="Slot J.C."/>
            <person name="Sakamoto Y."/>
            <person name="Steenwyk J.L."/>
            <person name="Rokas A."/>
            <person name="Carro J."/>
            <person name="Camarero S."/>
            <person name="Ferreira P."/>
            <person name="Molpeceres G."/>
            <person name="Ruiz-Duenas F.J."/>
            <person name="Serrano A."/>
            <person name="Henrissat B."/>
            <person name="Drula E."/>
            <person name="Hughes K.W."/>
            <person name="Mata J.L."/>
            <person name="Ishikawa N.K."/>
            <person name="Vargas-Isla R."/>
            <person name="Ushijima S."/>
            <person name="Smith C.A."/>
            <person name="Ahrendt S."/>
            <person name="Andreopoulos W."/>
            <person name="He G."/>
            <person name="Labutti K."/>
            <person name="Lipzen A."/>
            <person name="Ng V."/>
            <person name="Sandor L."/>
            <person name="Barry K."/>
            <person name="Martinez A.T."/>
            <person name="Xiao Y."/>
            <person name="Gibbons J.G."/>
            <person name="Terashima K."/>
            <person name="Hibbett D.S."/>
            <person name="Grigoriev I.V."/>
        </authorList>
    </citation>
    <scope>NUCLEOTIDE SEQUENCE</scope>
    <source>
        <strain evidence="2">TFB9207</strain>
    </source>
</reference>
<feature type="region of interest" description="Disordered" evidence="1">
    <location>
        <begin position="56"/>
        <end position="117"/>
    </location>
</feature>
<name>A0AA38UDZ5_9AGAR</name>
<evidence type="ECO:0000313" key="3">
    <source>
        <dbReference type="Proteomes" id="UP001163846"/>
    </source>
</evidence>
<dbReference type="AlphaFoldDB" id="A0AA38UDZ5"/>
<feature type="compositionally biased region" description="Gly residues" evidence="1">
    <location>
        <begin position="58"/>
        <end position="67"/>
    </location>
</feature>
<proteinExistence type="predicted"/>
<evidence type="ECO:0000256" key="1">
    <source>
        <dbReference type="SAM" id="MobiDB-lite"/>
    </source>
</evidence>
<organism evidence="2 3">
    <name type="scientific">Lentinula raphanica</name>
    <dbReference type="NCBI Taxonomy" id="153919"/>
    <lineage>
        <taxon>Eukaryota</taxon>
        <taxon>Fungi</taxon>
        <taxon>Dikarya</taxon>
        <taxon>Basidiomycota</taxon>
        <taxon>Agaricomycotina</taxon>
        <taxon>Agaricomycetes</taxon>
        <taxon>Agaricomycetidae</taxon>
        <taxon>Agaricales</taxon>
        <taxon>Marasmiineae</taxon>
        <taxon>Omphalotaceae</taxon>
        <taxon>Lentinula</taxon>
    </lineage>
</organism>
<sequence>MSLQVSILVLTGVFLSKSTRSLIFSLVFKNHLFSIPPDMIALFAAAAAAAPVPPQPVPGGGGGGGNSGPTVPGNNASSVSGINAPSAPGNNASSVTGNNTLTVSGANAHPLSGNTRTIPASCKRVQDLEPLFKETKLNVWAVTMTLDKEIETRNQPMGGDQFQLLFWNKREPHLPNFRLYLEGGNPCLQVVPVTPEGKISNFPIDSLVYTTTIIFSDNRARKEFLDEAFKAGKGDPKQLEASNTITYLDNIVNGPVKKYTHGNFLAKTFRKGVGNMSWRVIVTLMKKKVASWEETRKKLQKSGAQQLPQASSDSQLSGLQRTKPL</sequence>
<feature type="region of interest" description="Disordered" evidence="1">
    <location>
        <begin position="300"/>
        <end position="325"/>
    </location>
</feature>
<feature type="compositionally biased region" description="Polar residues" evidence="1">
    <location>
        <begin position="76"/>
        <end position="105"/>
    </location>
</feature>
<keyword evidence="3" id="KW-1185">Reference proteome</keyword>
<evidence type="ECO:0000313" key="2">
    <source>
        <dbReference type="EMBL" id="KAJ3838214.1"/>
    </source>
</evidence>
<dbReference type="Proteomes" id="UP001163846">
    <property type="component" value="Unassembled WGS sequence"/>
</dbReference>
<feature type="compositionally biased region" description="Polar residues" evidence="1">
    <location>
        <begin position="302"/>
        <end position="325"/>
    </location>
</feature>